<dbReference type="EMBL" id="JBHSNF010000001">
    <property type="protein sequence ID" value="MFC5525226.1"/>
    <property type="molecule type" value="Genomic_DNA"/>
</dbReference>
<dbReference type="Gene3D" id="3.30.420.240">
    <property type="match status" value="1"/>
</dbReference>
<dbReference type="InterPro" id="IPR027417">
    <property type="entry name" value="P-loop_NTPase"/>
</dbReference>
<dbReference type="Gene3D" id="3.40.50.300">
    <property type="entry name" value="P-loop containing nucleotide triphosphate hydrolases"/>
    <property type="match status" value="1"/>
</dbReference>
<accession>A0ABW0QJX5</accession>
<dbReference type="RefSeq" id="WP_377318106.1">
    <property type="nucleotide sequence ID" value="NZ_JBHSNF010000001.1"/>
</dbReference>
<evidence type="ECO:0000313" key="2">
    <source>
        <dbReference type="Proteomes" id="UP001596114"/>
    </source>
</evidence>
<name>A0ABW0QJX5_9GAMM</name>
<reference evidence="2" key="1">
    <citation type="journal article" date="2019" name="Int. J. Syst. Evol. Microbiol.">
        <title>The Global Catalogue of Microorganisms (GCM) 10K type strain sequencing project: providing services to taxonomists for standard genome sequencing and annotation.</title>
        <authorList>
            <consortium name="The Broad Institute Genomics Platform"/>
            <consortium name="The Broad Institute Genome Sequencing Center for Infectious Disease"/>
            <person name="Wu L."/>
            <person name="Ma J."/>
        </authorList>
    </citation>
    <scope>NUCLEOTIDE SEQUENCE [LARGE SCALE GENOMIC DNA]</scope>
    <source>
        <strain evidence="2">CGMCC 1.16619</strain>
    </source>
</reference>
<proteinExistence type="predicted"/>
<organism evidence="1 2">
    <name type="scientific">Rhodanobacter ginsengisoli</name>
    <dbReference type="NCBI Taxonomy" id="418646"/>
    <lineage>
        <taxon>Bacteria</taxon>
        <taxon>Pseudomonadati</taxon>
        <taxon>Pseudomonadota</taxon>
        <taxon>Gammaproteobacteria</taxon>
        <taxon>Lysobacterales</taxon>
        <taxon>Rhodanobacteraceae</taxon>
        <taxon>Rhodanobacter</taxon>
    </lineage>
</organism>
<sequence length="559" mass="61985">MADGTVRPLSSTLRSVEWDELPASVREVPDGFNPLADGVLMAHQSAFLAIHASIKVASKGRRTGITFAVALDCTIKAASRKSAGGDNIYYIGDTKEKGLEFVGYCAKFARVIAQAQGTGVSSIEEFLFEDQDENGHTRNITSYRIRFASGFQITALSSRPANIRGLQGVVVIDEAAFHPDVQGVLDAATALLIWGGEIIIISSHNGRNNPFNQLIKDIEEGRYGEDAKVFTVTFDDAVGNGIYERVCMMKGWTPSAEGKAKWYAKIRNGYGTRKAAMREELDAIPRDGNGVCIPGVWIDQAMVPGRKVLRLALDSDFTEKSMLERESYVEDWIQRYLKPELAKLDPTLRHVFAQDWARHRDFSIAGPVAIHQDMRRSVPFVIEMNNVPARQQEQIVWTMIDGLPRRCGGAMDATGSGETFAEYTGDKYGASVHQVKLSRNWYGTWMPKLIQAHEDATIDYPADADLANDVRAIEDVDGIPLIVATRRKDLKDPDLYRHGDFAVFLVLAWFATLNLSAEIAWDALPKQPRGFDNLTDDNGGMRMRADDSADFALPESKAW</sequence>
<evidence type="ECO:0008006" key="3">
    <source>
        <dbReference type="Google" id="ProtNLM"/>
    </source>
</evidence>
<comment type="caution">
    <text evidence="1">The sequence shown here is derived from an EMBL/GenBank/DDBJ whole genome shotgun (WGS) entry which is preliminary data.</text>
</comment>
<dbReference type="PIRSF" id="PIRSF007056">
    <property type="entry name" value="UCP007056"/>
    <property type="match status" value="1"/>
</dbReference>
<gene>
    <name evidence="1" type="ORF">ACFPPA_05665</name>
</gene>
<keyword evidence="2" id="KW-1185">Reference proteome</keyword>
<evidence type="ECO:0000313" key="1">
    <source>
        <dbReference type="EMBL" id="MFC5525226.1"/>
    </source>
</evidence>
<dbReference type="InterPro" id="IPR012036">
    <property type="entry name" value="Phage_Mu_Gp28"/>
</dbReference>
<dbReference type="Proteomes" id="UP001596114">
    <property type="component" value="Unassembled WGS sequence"/>
</dbReference>
<protein>
    <recommendedName>
        <fullName evidence="3">Terminase</fullName>
    </recommendedName>
</protein>